<dbReference type="GO" id="GO:0030686">
    <property type="term" value="C:90S preribosome"/>
    <property type="evidence" value="ECO:0007669"/>
    <property type="project" value="TreeGrafter"/>
</dbReference>
<keyword evidence="6" id="KW-1185">Reference proteome</keyword>
<feature type="region of interest" description="Disordered" evidence="1">
    <location>
        <begin position="2320"/>
        <end position="2350"/>
    </location>
</feature>
<evidence type="ECO:0000259" key="3">
    <source>
        <dbReference type="Pfam" id="PF20416"/>
    </source>
</evidence>
<feature type="compositionally biased region" description="Acidic residues" evidence="1">
    <location>
        <begin position="2322"/>
        <end position="2337"/>
    </location>
</feature>
<dbReference type="InterPro" id="IPR057525">
    <property type="entry name" value="UTP20_C"/>
</dbReference>
<feature type="domain" description="U3 small nucleolar RNA-associated protein 20 C-terminal" evidence="4">
    <location>
        <begin position="2243"/>
        <end position="2507"/>
    </location>
</feature>
<evidence type="ECO:0000313" key="5">
    <source>
        <dbReference type="EMBL" id="TFY83749.1"/>
    </source>
</evidence>
<dbReference type="PANTHER" id="PTHR17695">
    <property type="entry name" value="SMALL SUBUNIT PROCESSOME COMPONENT 20 HOMOLOG"/>
    <property type="match status" value="1"/>
</dbReference>
<dbReference type="Pfam" id="PF23099">
    <property type="entry name" value="UTP20_C"/>
    <property type="match status" value="1"/>
</dbReference>
<dbReference type="Pfam" id="PF20416">
    <property type="entry name" value="UTP20"/>
    <property type="match status" value="1"/>
</dbReference>
<dbReference type="InterPro" id="IPR011989">
    <property type="entry name" value="ARM-like"/>
</dbReference>
<dbReference type="InterPro" id="IPR016024">
    <property type="entry name" value="ARM-type_fold"/>
</dbReference>
<feature type="region of interest" description="Disordered" evidence="1">
    <location>
        <begin position="2479"/>
        <end position="2523"/>
    </location>
</feature>
<dbReference type="Proteomes" id="UP000298061">
    <property type="component" value="Unassembled WGS sequence"/>
</dbReference>
<evidence type="ECO:0000259" key="4">
    <source>
        <dbReference type="Pfam" id="PF23099"/>
    </source>
</evidence>
<accession>A0A4Z0ACD1</accession>
<dbReference type="Gene3D" id="1.25.10.10">
    <property type="entry name" value="Leucine-rich Repeat Variant"/>
    <property type="match status" value="2"/>
</dbReference>
<dbReference type="EMBL" id="SFCI01000011">
    <property type="protein sequence ID" value="TFY83749.1"/>
    <property type="molecule type" value="Genomic_DNA"/>
</dbReference>
<dbReference type="STRING" id="135208.A0A4Z0ACD1"/>
<feature type="compositionally biased region" description="Acidic residues" evidence="1">
    <location>
        <begin position="1003"/>
        <end position="1018"/>
    </location>
</feature>
<evidence type="ECO:0000313" key="6">
    <source>
        <dbReference type="Proteomes" id="UP000298061"/>
    </source>
</evidence>
<sequence>MSEDTGPVKRFKHQSYQRTLKDVHLPSALTQSKFDREIEDDQSHFHEALENWRQLNLSLAFVRFAGQADSLSASMPLLLLHWKDIIALWLSCVDGADDEALKALFDLMQKLAHDLRSTIIPSYSDILASLLRFLPRSISAPSLTVLLATFSALFKYLLVSSTDISLLEKTWVAVRKQLPTCNPEVQRAMAEAWGSLLRRSKTSTREGATRLMLQNLDGVEDACAWALVYACKAFICIRRVLTALIHHCKGVEQFSPAADVLVDLFKVETQFTSSDDEQLRLSRLLEVMSVVCYVRQGNRLSAKQLSFLASQTATLPITPVTQDSLLSFSTSVLVAGDVSLWMGPGRKLVEHAWEDESFGMRLCGALSDLSFDGWKALQLPYVLKLSPQLLETRPKKTLELLASLNGKRRLADVDESWRQKVDTWVTQRMSEWTRSEDKVGELHLVLQLSSMLPSISPTLIQLVEQTIDTQDPQGDYQASSANAGWVLASCLRELSKQKPSAWEKLTDLPTWIDKVLERWHWHEDVMFSLVELVQASSTTTSSLASDAVYDRLTAALLSHSQRLRLSALRLLNSQFVRTTTGAQQLIQKTLQAEEVSLDVQGVRERVLRISRLEQVISDEDAIGPDLAIRWIVSQLKVNLRPLWSPAAQALASLSPRFGDLVWKIMFDELQAIQTTEGETIPSWLSDCESSGTRDGIWEDERSWRDPVAHKTLCILARWIRDNRSIKELTESQRSSIRLDRATYETQLLTTLGLSPSLAEKHNRHLIAHFFDIAGPRGPVKLPKPKLSAWLTLFSKFINPKVLHMTDSLRSLYITLLSHPDRSLQVLSLSCIFTYKSPHLTSHEGSLRTLLDETRWRDELTNLDIATIGAEDRAELVDVVTRLLFGMMLERKGRSRGADRRAAVLSALGGCTDSELSLLVELMLEPVLPGLDRFDGPDFGVCSVPPEVTEKQQAGFLNLLGDVLKNLGSRLTSHWSALLGSTISLVAHAQVRIDAAGQSKEDTEAQEAEDTPLEEEENLEEHTGSLKALRAIRQIGFKRFADFFRNSGSFDFQPYMPKVFRCCISPRLESLARENTQAPSALLDLFYVWASRPEYALFLVDFDSRVLPQIYACLLAPGVKPSVISRILDLVDRLLELSSSDERISEQIVKPHVSGLLSNLAVLVEHTKQIAAVSNPLTQRQISILSEISHYITDGSQASTLLSLFSPLLRKTTKLVGEKVKADVLKIVYSLLPLIPELSDRSSSIYVKTFDMLSALFLNVRSRQARIALVSTFKQLASIDISLQTLADLIDALNAYSTKHMDEPDFDRRIEAFITVNETAYATFSATEWLPIIYNMLHFIQDPNELAVRRYSSQALKHFADAVAANPDSEYQRVFLRNLYPAMKNGLRSRNEMVRAEILGVLAYAVSHCNHLKILEDMRVLLAGGDEEANFFNNIYHIQVHRRTRAMRRLADYCDEGSLISATLSEVFVPLIGNFISGAPDLDHHLVNEAIRTMGHISRQLTWSSYYALIQRYLKSSRGKDGSERVYVRTLVAILDNFHFPMGEVITVEDEQGQDEEADEDNLESPEAAAEQVRADKAIAATARIADVVNSRLLPALLHHLEHRDEAEDSLRIPISVGIITVATHLPPSTREAQIGRLLTVLSQVFRSKSQETRDLARETLCKIAVILGPDYLPLILKELRAALLRGPHLHVLAYVTHALLVHVTGSENVGKFKNLDDCVSDVAHISAEAIFGDSGKDTQNEGFKTKMREVRLASSKAFDSFALIARYITPPKISGLLLPIRGIMQETEALKVMQQVDDLLRRIAGGLNSNEYLIPSELLVLCHTLVSQNSRFLQQVQKPTRRKARGDAIVQLKRDLATATDHYATNSFRFIVFGLDLFNTAFRRSRFDFEDPTTIARLEPMVSVIGNTLYSNNSHVLIQGLKASAAIVKCPLKNLEKSLPVFVRQTVDIVKQTGSIESEVVQTAFRSLAVVVRDKSNAQIKEKDLVYLIELISPDLEEPSRQAAVFSMLRAIVARKFVVPEIYDLMDKVSEIMFLLDYPQGKGRLRNQMAFLAKNLSYVHESGRKSVLELLSAVVTKFDAALIGQYADMLFVALVMLLANDDSAKCREMAAEIVKGLFSRLDTEHRRVIMSHLHSWASQQGKVQLTRVACQVYGLAVDLLQQDAGSYLSTILEDLNAVLLRSAQQFDQEVQEDDMDVDLEWQAPYHVLTVLSKVLRVFPDVAGESQKISWTAVASHLLFPHAWVRTASSRLLGVLFSTIPVASPVENNSMSELGLDMIDIAGKLCLQLKSPHLDEALNLQIVKNLFYIGKCFCAVPPPVKDDGEDSGSEDGDDDASDAEAKDREDENESRRVENPLAWLFSKLSYQARGAHIARRNRPSDSDNWYHQPSAILRWFAAMSTYMEPSRLESFLVHMLNPLYRITEDDTIHDPHMEELKTTAIELQDLVQNKVGTVKFAGVYSRIRRNVVTIQRERRTERITRATTHPEVAARRKQQRGVAKKESRKRKNSTFADGKGRMKRHRDT</sequence>
<name>A0A4Z0ACD1_9AGAM</name>
<evidence type="ECO:0000256" key="1">
    <source>
        <dbReference type="SAM" id="MobiDB-lite"/>
    </source>
</evidence>
<dbReference type="SUPFAM" id="SSF48371">
    <property type="entry name" value="ARM repeat"/>
    <property type="match status" value="2"/>
</dbReference>
<feature type="region of interest" description="Disordered" evidence="1">
    <location>
        <begin position="995"/>
        <end position="1019"/>
    </location>
</feature>
<comment type="caution">
    <text evidence="5">The sequence shown here is derived from an EMBL/GenBank/DDBJ whole genome shotgun (WGS) entry which is preliminary data.</text>
</comment>
<feature type="domain" description="U3 small nucleolar RNA-associated protein 20 N-terminal" evidence="2">
    <location>
        <begin position="783"/>
        <end position="1390"/>
    </location>
</feature>
<dbReference type="InterPro" id="IPR011430">
    <property type="entry name" value="UTP20_N"/>
</dbReference>
<proteinExistence type="predicted"/>
<dbReference type="OrthoDB" id="360653at2759"/>
<feature type="domain" description="U3 small nucleolar RNA-associated protein 20" evidence="3">
    <location>
        <begin position="1604"/>
        <end position="1826"/>
    </location>
</feature>
<dbReference type="InterPro" id="IPR052575">
    <property type="entry name" value="SSU_processome_comp_20"/>
</dbReference>
<dbReference type="Pfam" id="PF07539">
    <property type="entry name" value="UTP20_N"/>
    <property type="match status" value="1"/>
</dbReference>
<feature type="compositionally biased region" description="Basic and acidic residues" evidence="1">
    <location>
        <begin position="2338"/>
        <end position="2350"/>
    </location>
</feature>
<organism evidence="5 6">
    <name type="scientific">Hericium alpestre</name>
    <dbReference type="NCBI Taxonomy" id="135208"/>
    <lineage>
        <taxon>Eukaryota</taxon>
        <taxon>Fungi</taxon>
        <taxon>Dikarya</taxon>
        <taxon>Basidiomycota</taxon>
        <taxon>Agaricomycotina</taxon>
        <taxon>Agaricomycetes</taxon>
        <taxon>Russulales</taxon>
        <taxon>Hericiaceae</taxon>
        <taxon>Hericium</taxon>
    </lineage>
</organism>
<protein>
    <submittedName>
        <fullName evidence="5">Uncharacterized protein</fullName>
    </submittedName>
</protein>
<dbReference type="GO" id="GO:0032040">
    <property type="term" value="C:small-subunit processome"/>
    <property type="evidence" value="ECO:0007669"/>
    <property type="project" value="TreeGrafter"/>
</dbReference>
<dbReference type="PANTHER" id="PTHR17695:SF11">
    <property type="entry name" value="SMALL SUBUNIT PROCESSOME COMPONENT 20 HOMOLOG"/>
    <property type="match status" value="1"/>
</dbReference>
<reference evidence="5 6" key="1">
    <citation type="submission" date="2019-02" db="EMBL/GenBank/DDBJ databases">
        <title>Genome sequencing of the rare red list fungi Hericium alpestre (H. flagellum).</title>
        <authorList>
            <person name="Buettner E."/>
            <person name="Kellner H."/>
        </authorList>
    </citation>
    <scope>NUCLEOTIDE SEQUENCE [LARGE SCALE GENOMIC DNA]</scope>
    <source>
        <strain evidence="5 6">DSM 108284</strain>
    </source>
</reference>
<evidence type="ECO:0000259" key="2">
    <source>
        <dbReference type="Pfam" id="PF07539"/>
    </source>
</evidence>
<dbReference type="InterPro" id="IPR046523">
    <property type="entry name" value="UTP20_dom"/>
</dbReference>
<gene>
    <name evidence="5" type="ORF">EWM64_g255</name>
</gene>